<keyword evidence="3" id="KW-1185">Reference proteome</keyword>
<sequence length="225" mass="26057">MTLFFLLSILIIVATLCIILLLYPFNSKITWMVYCLFIFSTITFFYLVHDWSSSNYTLRIIAILLPTMCVIVSYLKRIKRKPFFSPNPKKLEKLGFVALCTLTLLQVINSSYLVKQSLTPTYLHEGVEISFPLKDGLFVVAQGGNHPLINRHFSDSYQKHALDLVKINKLGFRKNALKNLSDPSDYEIFDETLYSFFFCNMGLMYFQKGVLIIYFIISITAFDFI</sequence>
<comment type="caution">
    <text evidence="2">The sequence shown here is derived from an EMBL/GenBank/DDBJ whole genome shotgun (WGS) entry which is preliminary data.</text>
</comment>
<organism evidence="2 3">
    <name type="scientific">Alkalibacillus flavidus</name>
    <dbReference type="NCBI Taxonomy" id="546021"/>
    <lineage>
        <taxon>Bacteria</taxon>
        <taxon>Bacillati</taxon>
        <taxon>Bacillota</taxon>
        <taxon>Bacilli</taxon>
        <taxon>Bacillales</taxon>
        <taxon>Bacillaceae</taxon>
        <taxon>Alkalibacillus</taxon>
    </lineage>
</organism>
<name>A0ABV2KTL0_9BACI</name>
<keyword evidence="1" id="KW-0472">Membrane</keyword>
<reference evidence="2 3" key="1">
    <citation type="submission" date="2024-06" db="EMBL/GenBank/DDBJ databases">
        <title>Genomic Encyclopedia of Type Strains, Phase IV (KMG-IV): sequencing the most valuable type-strain genomes for metagenomic binning, comparative biology and taxonomic classification.</title>
        <authorList>
            <person name="Goeker M."/>
        </authorList>
    </citation>
    <scope>NUCLEOTIDE SEQUENCE [LARGE SCALE GENOMIC DNA]</scope>
    <source>
        <strain evidence="2 3">DSM 23520</strain>
    </source>
</reference>
<feature type="transmembrane region" description="Helical" evidence="1">
    <location>
        <begin position="55"/>
        <end position="75"/>
    </location>
</feature>
<dbReference type="Proteomes" id="UP001549167">
    <property type="component" value="Unassembled WGS sequence"/>
</dbReference>
<keyword evidence="1" id="KW-1133">Transmembrane helix</keyword>
<feature type="transmembrane region" description="Helical" evidence="1">
    <location>
        <begin position="96"/>
        <end position="114"/>
    </location>
</feature>
<evidence type="ECO:0000313" key="2">
    <source>
        <dbReference type="EMBL" id="MET3682912.1"/>
    </source>
</evidence>
<keyword evidence="1" id="KW-0812">Transmembrane</keyword>
<feature type="transmembrane region" description="Helical" evidence="1">
    <location>
        <begin position="193"/>
        <end position="217"/>
    </location>
</feature>
<dbReference type="EMBL" id="JBEPMX010000003">
    <property type="protein sequence ID" value="MET3682912.1"/>
    <property type="molecule type" value="Genomic_DNA"/>
</dbReference>
<feature type="transmembrane region" description="Helical" evidence="1">
    <location>
        <begin position="31"/>
        <end position="49"/>
    </location>
</feature>
<gene>
    <name evidence="2" type="ORF">ABID56_001002</name>
</gene>
<proteinExistence type="predicted"/>
<feature type="transmembrane region" description="Helical" evidence="1">
    <location>
        <begin position="6"/>
        <end position="24"/>
    </location>
</feature>
<dbReference type="RefSeq" id="WP_354219507.1">
    <property type="nucleotide sequence ID" value="NZ_JBEPMX010000003.1"/>
</dbReference>
<evidence type="ECO:0000313" key="3">
    <source>
        <dbReference type="Proteomes" id="UP001549167"/>
    </source>
</evidence>
<accession>A0ABV2KTL0</accession>
<evidence type="ECO:0000256" key="1">
    <source>
        <dbReference type="SAM" id="Phobius"/>
    </source>
</evidence>
<protein>
    <submittedName>
        <fullName evidence="2">Uncharacterized protein</fullName>
    </submittedName>
</protein>